<keyword evidence="4" id="KW-0720">Serine protease</keyword>
<dbReference type="PROSITE" id="PS51892">
    <property type="entry name" value="SUBTILASE"/>
    <property type="match status" value="1"/>
</dbReference>
<dbReference type="Gramene" id="Ma09_t19960.1">
    <property type="protein sequence ID" value="Ma09_p19960.1"/>
    <property type="gene ID" value="Ma09_g19960"/>
</dbReference>
<comment type="similarity">
    <text evidence="1 5">Belongs to the peptidase S8 family.</text>
</comment>
<feature type="domain" description="Inhibitor I9" evidence="8">
    <location>
        <begin position="44"/>
        <end position="112"/>
    </location>
</feature>
<dbReference type="FunFam" id="3.30.70.80:FF:000002">
    <property type="entry name" value="Subtilisin-like protease SBT5.3"/>
    <property type="match status" value="1"/>
</dbReference>
<evidence type="ECO:0000256" key="4">
    <source>
        <dbReference type="ARBA" id="ARBA00022825"/>
    </source>
</evidence>
<dbReference type="Pfam" id="PF00082">
    <property type="entry name" value="Peptidase_S8"/>
    <property type="match status" value="1"/>
</dbReference>
<keyword evidence="2" id="KW-0645">Protease</keyword>
<dbReference type="EnsemblPlants" id="Ma09_t19960.1">
    <property type="protein sequence ID" value="Ma09_p19960.1"/>
    <property type="gene ID" value="Ma09_g19960"/>
</dbReference>
<dbReference type="Pfam" id="PF05922">
    <property type="entry name" value="Inhibitor_I9"/>
    <property type="match status" value="1"/>
</dbReference>
<evidence type="ECO:0000259" key="7">
    <source>
        <dbReference type="Pfam" id="PF00082"/>
    </source>
</evidence>
<dbReference type="InterPro" id="IPR045051">
    <property type="entry name" value="SBT"/>
</dbReference>
<evidence type="ECO:0000313" key="9">
    <source>
        <dbReference type="EnsemblPlants" id="Ma09_p19960.1"/>
    </source>
</evidence>
<evidence type="ECO:0000256" key="6">
    <source>
        <dbReference type="SAM" id="SignalP"/>
    </source>
</evidence>
<evidence type="ECO:0000256" key="3">
    <source>
        <dbReference type="ARBA" id="ARBA00022729"/>
    </source>
</evidence>
<dbReference type="InterPro" id="IPR037045">
    <property type="entry name" value="S8pro/Inhibitor_I9_sf"/>
</dbReference>
<keyword evidence="10" id="KW-1185">Reference proteome</keyword>
<dbReference type="InParanoid" id="A0A804KLL3"/>
<dbReference type="AlphaFoldDB" id="A0A804KLL3"/>
<keyword evidence="3 6" id="KW-0732">Signal</keyword>
<feature type="signal peptide" evidence="6">
    <location>
        <begin position="1"/>
        <end position="26"/>
    </location>
</feature>
<sequence length="285" mass="31399">MEFLKNGRFLLPAILVFFLLQKPIAASLQSKSSLQKSAATSKKSYIVYLGAHAHGPEPSLEEYDRATDSHHEFLGSFLGSKEIARDAIIYSYNKYINGFATVLDEKDAKRISIDSFCFLFTEEHAKVKSIFESKVKQLHTTRSWSFMGLERDNKVSKSSIWAKARFREGTIIATLDTGVWPESKSFDDEGMGPIPSRWKGEFQKDKSKACSLQQLIGARSFYKGYVANTGASSPRDFDGHGTHTLSTAAGRFVPGAAVLGNAYGTSKGGSPNAFVAVYKVCWSGC</sequence>
<keyword evidence="4" id="KW-0378">Hydrolase</keyword>
<dbReference type="GO" id="GO:0004252">
    <property type="term" value="F:serine-type endopeptidase activity"/>
    <property type="evidence" value="ECO:0007669"/>
    <property type="project" value="InterPro"/>
</dbReference>
<dbReference type="SUPFAM" id="SSF52743">
    <property type="entry name" value="Subtilisin-like"/>
    <property type="match status" value="1"/>
</dbReference>
<dbReference type="InterPro" id="IPR010259">
    <property type="entry name" value="S8pro/Inhibitor_I9"/>
</dbReference>
<evidence type="ECO:0000256" key="1">
    <source>
        <dbReference type="ARBA" id="ARBA00011073"/>
    </source>
</evidence>
<dbReference type="OMA" id="DEMHHIA"/>
<accession>A0A804KLL3</accession>
<organism evidence="9 10">
    <name type="scientific">Musa acuminata subsp. malaccensis</name>
    <name type="common">Wild banana</name>
    <name type="synonym">Musa malaccensis</name>
    <dbReference type="NCBI Taxonomy" id="214687"/>
    <lineage>
        <taxon>Eukaryota</taxon>
        <taxon>Viridiplantae</taxon>
        <taxon>Streptophyta</taxon>
        <taxon>Embryophyta</taxon>
        <taxon>Tracheophyta</taxon>
        <taxon>Spermatophyta</taxon>
        <taxon>Magnoliopsida</taxon>
        <taxon>Liliopsida</taxon>
        <taxon>Zingiberales</taxon>
        <taxon>Musaceae</taxon>
        <taxon>Musa</taxon>
    </lineage>
</organism>
<dbReference type="Gene3D" id="3.40.50.200">
    <property type="entry name" value="Peptidase S8/S53 domain"/>
    <property type="match status" value="1"/>
</dbReference>
<evidence type="ECO:0000313" key="10">
    <source>
        <dbReference type="Proteomes" id="UP000012960"/>
    </source>
</evidence>
<feature type="chain" id="PRO_5032820924" evidence="6">
    <location>
        <begin position="27"/>
        <end position="285"/>
    </location>
</feature>
<evidence type="ECO:0000256" key="2">
    <source>
        <dbReference type="ARBA" id="ARBA00022670"/>
    </source>
</evidence>
<evidence type="ECO:0000259" key="8">
    <source>
        <dbReference type="Pfam" id="PF05922"/>
    </source>
</evidence>
<evidence type="ECO:0000256" key="5">
    <source>
        <dbReference type="PROSITE-ProRule" id="PRU01240"/>
    </source>
</evidence>
<reference evidence="9" key="1">
    <citation type="submission" date="2021-05" db="UniProtKB">
        <authorList>
            <consortium name="EnsemblPlants"/>
        </authorList>
    </citation>
    <scope>IDENTIFICATION</scope>
    <source>
        <strain evidence="9">subsp. malaccensis</strain>
    </source>
</reference>
<dbReference type="GO" id="GO:0006508">
    <property type="term" value="P:proteolysis"/>
    <property type="evidence" value="ECO:0007669"/>
    <property type="project" value="UniProtKB-KW"/>
</dbReference>
<dbReference type="InterPro" id="IPR036852">
    <property type="entry name" value="Peptidase_S8/S53_dom_sf"/>
</dbReference>
<dbReference type="PANTHER" id="PTHR10795">
    <property type="entry name" value="PROPROTEIN CONVERTASE SUBTILISIN/KEXIN"/>
    <property type="match status" value="1"/>
</dbReference>
<dbReference type="Gene3D" id="3.30.70.80">
    <property type="entry name" value="Peptidase S8 propeptide/proteinase inhibitor I9"/>
    <property type="match status" value="1"/>
</dbReference>
<protein>
    <submittedName>
        <fullName evidence="9">Uncharacterized protein</fullName>
    </submittedName>
</protein>
<feature type="domain" description="Peptidase S8/S53" evidence="7">
    <location>
        <begin position="168"/>
        <end position="283"/>
    </location>
</feature>
<dbReference type="InterPro" id="IPR000209">
    <property type="entry name" value="Peptidase_S8/S53_dom"/>
</dbReference>
<proteinExistence type="inferred from homology"/>
<dbReference type="Proteomes" id="UP000012960">
    <property type="component" value="Unplaced"/>
</dbReference>
<comment type="caution">
    <text evidence="5">Lacks conserved residue(s) required for the propagation of feature annotation.</text>
</comment>
<name>A0A804KLL3_MUSAM</name>